<evidence type="ECO:0008006" key="4">
    <source>
        <dbReference type="Google" id="ProtNLM"/>
    </source>
</evidence>
<reference evidence="2" key="1">
    <citation type="submission" date="2022-11" db="EMBL/GenBank/DDBJ databases">
        <authorList>
            <person name="Petersen C."/>
        </authorList>
    </citation>
    <scope>NUCLEOTIDE SEQUENCE</scope>
    <source>
        <strain evidence="2">IBT 26290</strain>
    </source>
</reference>
<dbReference type="OrthoDB" id="4368344at2759"/>
<keyword evidence="3" id="KW-1185">Reference proteome</keyword>
<reference evidence="2" key="2">
    <citation type="journal article" date="2023" name="IMA Fungus">
        <title>Comparative genomic study of the Penicillium genus elucidates a diverse pangenome and 15 lateral gene transfer events.</title>
        <authorList>
            <person name="Petersen C."/>
            <person name="Sorensen T."/>
            <person name="Nielsen M.R."/>
            <person name="Sondergaard T.E."/>
            <person name="Sorensen J.L."/>
            <person name="Fitzpatrick D.A."/>
            <person name="Frisvad J.C."/>
            <person name="Nielsen K.L."/>
        </authorList>
    </citation>
    <scope>NUCLEOTIDE SEQUENCE</scope>
    <source>
        <strain evidence="2">IBT 26290</strain>
    </source>
</reference>
<feature type="region of interest" description="Disordered" evidence="1">
    <location>
        <begin position="205"/>
        <end position="256"/>
    </location>
</feature>
<dbReference type="RefSeq" id="XP_056543379.1">
    <property type="nucleotide sequence ID" value="XM_056687824.1"/>
</dbReference>
<dbReference type="GeneID" id="81427000"/>
<accession>A0A9W9I538</accession>
<evidence type="ECO:0000313" key="2">
    <source>
        <dbReference type="EMBL" id="KAJ5166918.1"/>
    </source>
</evidence>
<dbReference type="Proteomes" id="UP001149163">
    <property type="component" value="Unassembled WGS sequence"/>
</dbReference>
<dbReference type="AlphaFoldDB" id="A0A9W9I538"/>
<feature type="compositionally biased region" description="Low complexity" evidence="1">
    <location>
        <begin position="29"/>
        <end position="43"/>
    </location>
</feature>
<organism evidence="2 3">
    <name type="scientific">Penicillium canariense</name>
    <dbReference type="NCBI Taxonomy" id="189055"/>
    <lineage>
        <taxon>Eukaryota</taxon>
        <taxon>Fungi</taxon>
        <taxon>Dikarya</taxon>
        <taxon>Ascomycota</taxon>
        <taxon>Pezizomycotina</taxon>
        <taxon>Eurotiomycetes</taxon>
        <taxon>Eurotiomycetidae</taxon>
        <taxon>Eurotiales</taxon>
        <taxon>Aspergillaceae</taxon>
        <taxon>Penicillium</taxon>
    </lineage>
</organism>
<evidence type="ECO:0000256" key="1">
    <source>
        <dbReference type="SAM" id="MobiDB-lite"/>
    </source>
</evidence>
<name>A0A9W9I538_9EURO</name>
<evidence type="ECO:0000313" key="3">
    <source>
        <dbReference type="Proteomes" id="UP001149163"/>
    </source>
</evidence>
<dbReference type="PANTHER" id="PTHR37014:SF9">
    <property type="entry name" value="CONSERVED HISTIDINE-RICH PROTEIN (AFU_ORTHOLOGUE AFUA_1G11910)"/>
    <property type="match status" value="1"/>
</dbReference>
<proteinExistence type="predicted"/>
<comment type="caution">
    <text evidence="2">The sequence shown here is derived from an EMBL/GenBank/DDBJ whole genome shotgun (WGS) entry which is preliminary data.</text>
</comment>
<gene>
    <name evidence="2" type="ORF">N7482_005699</name>
</gene>
<feature type="region of interest" description="Disordered" evidence="1">
    <location>
        <begin position="1"/>
        <end position="165"/>
    </location>
</feature>
<dbReference type="EMBL" id="JAPQKN010000003">
    <property type="protein sequence ID" value="KAJ5166918.1"/>
    <property type="molecule type" value="Genomic_DNA"/>
</dbReference>
<feature type="compositionally biased region" description="Basic and acidic residues" evidence="1">
    <location>
        <begin position="137"/>
        <end position="153"/>
    </location>
</feature>
<protein>
    <recommendedName>
        <fullName evidence="4">Glycine zipper 2TM domain-containing protein</fullName>
    </recommendedName>
</protein>
<sequence length="256" mass="28163">MADPYNPYTSYSTPTPGGVSYYPPEEQSPYHQQPGHPYQQPYGTAEPQPDPNYTYAAQPSSGPGPYHLAPEPYQGGHPEQSHTPVGQPDYMSPATTSGMPPVQGGKIPENLGYYGHPADQPRYTPSLSPHPPSVHISEADNAHYHRGDNRASDEDADPGSERGIGSSLAGGAAGYYFGHKKNHGLLGAIGGAIVSNFLEDKLKDHGRHSHEHRQDHGHHHIHGHHQNHGDGHHHHHHHHRHSHSRSHSRHRDEDDL</sequence>
<feature type="compositionally biased region" description="Basic residues" evidence="1">
    <location>
        <begin position="205"/>
        <end position="249"/>
    </location>
</feature>
<dbReference type="PANTHER" id="PTHR37014">
    <property type="entry name" value="EXPRESSION LETHALITY PROTEIN HEL10, PUTATIVE (AFU_ORTHOLOGUE AFUA_1G06580)-RELATED"/>
    <property type="match status" value="1"/>
</dbReference>